<evidence type="ECO:0000313" key="3">
    <source>
        <dbReference type="Proteomes" id="UP000195402"/>
    </source>
</evidence>
<dbReference type="Pfam" id="PF13966">
    <property type="entry name" value="zf-RVT"/>
    <property type="match status" value="1"/>
</dbReference>
<dbReference type="AlphaFoldDB" id="A0A200R8F0"/>
<dbReference type="GO" id="GO:0003964">
    <property type="term" value="F:RNA-directed DNA polymerase activity"/>
    <property type="evidence" value="ECO:0007669"/>
    <property type="project" value="UniProtKB-KW"/>
</dbReference>
<evidence type="ECO:0000259" key="1">
    <source>
        <dbReference type="Pfam" id="PF13966"/>
    </source>
</evidence>
<reference evidence="2 3" key="1">
    <citation type="journal article" date="2017" name="Mol. Plant">
        <title>The Genome of Medicinal Plant Macleaya cordata Provides New Insights into Benzylisoquinoline Alkaloids Metabolism.</title>
        <authorList>
            <person name="Liu X."/>
            <person name="Liu Y."/>
            <person name="Huang P."/>
            <person name="Ma Y."/>
            <person name="Qing Z."/>
            <person name="Tang Q."/>
            <person name="Cao H."/>
            <person name="Cheng P."/>
            <person name="Zheng Y."/>
            <person name="Yuan Z."/>
            <person name="Zhou Y."/>
            <person name="Liu J."/>
            <person name="Tang Z."/>
            <person name="Zhuo Y."/>
            <person name="Zhang Y."/>
            <person name="Yu L."/>
            <person name="Huang J."/>
            <person name="Yang P."/>
            <person name="Peng Q."/>
            <person name="Zhang J."/>
            <person name="Jiang W."/>
            <person name="Zhang Z."/>
            <person name="Lin K."/>
            <person name="Ro D.K."/>
            <person name="Chen X."/>
            <person name="Xiong X."/>
            <person name="Shang Y."/>
            <person name="Huang S."/>
            <person name="Zeng J."/>
        </authorList>
    </citation>
    <scope>NUCLEOTIDE SEQUENCE [LARGE SCALE GENOMIC DNA]</scope>
    <source>
        <strain evidence="3">cv. BLH2017</strain>
        <tissue evidence="2">Root</tissue>
    </source>
</reference>
<feature type="domain" description="Reverse transcriptase zinc-binding" evidence="1">
    <location>
        <begin position="104"/>
        <end position="184"/>
    </location>
</feature>
<keyword evidence="2" id="KW-0548">Nucleotidyltransferase</keyword>
<dbReference type="OMA" id="FERRIVC"/>
<name>A0A200R8F0_MACCD</name>
<organism evidence="2 3">
    <name type="scientific">Macleaya cordata</name>
    <name type="common">Five-seeded plume-poppy</name>
    <name type="synonym">Bocconia cordata</name>
    <dbReference type="NCBI Taxonomy" id="56857"/>
    <lineage>
        <taxon>Eukaryota</taxon>
        <taxon>Viridiplantae</taxon>
        <taxon>Streptophyta</taxon>
        <taxon>Embryophyta</taxon>
        <taxon>Tracheophyta</taxon>
        <taxon>Spermatophyta</taxon>
        <taxon>Magnoliopsida</taxon>
        <taxon>Ranunculales</taxon>
        <taxon>Papaveraceae</taxon>
        <taxon>Papaveroideae</taxon>
        <taxon>Macleaya</taxon>
    </lineage>
</organism>
<keyword evidence="3" id="KW-1185">Reference proteome</keyword>
<dbReference type="InterPro" id="IPR026960">
    <property type="entry name" value="RVT-Znf"/>
</dbReference>
<keyword evidence="2" id="KW-0808">Transferase</keyword>
<sequence>MGSLHESHILVTRWVLGDGKTIKFWKDRWLDEPIVNRIDPNDAVYYNLNDVTSAFIMDGTWNIPDQLKTSHPEINDEISKIIIPIVPSIEDICWESTTNGVLNSKTAYELLRSHGTATTWGNKIWHYFLPPRKSLLLWRVLNRSLPTDDRVTKTGCAMVSRCSICLSSAESIDHLFLECSTTKSVCKWLEQIFERRIVCSSYNSILNGIWSSGFGK</sequence>
<proteinExistence type="predicted"/>
<accession>A0A200R8F0</accession>
<comment type="caution">
    <text evidence="2">The sequence shown here is derived from an EMBL/GenBank/DDBJ whole genome shotgun (WGS) entry which is preliminary data.</text>
</comment>
<evidence type="ECO:0000313" key="2">
    <source>
        <dbReference type="EMBL" id="OVA18981.1"/>
    </source>
</evidence>
<gene>
    <name evidence="2" type="ORF">BVC80_1225g13</name>
</gene>
<dbReference type="InParanoid" id="A0A200R8F0"/>
<dbReference type="Proteomes" id="UP000195402">
    <property type="component" value="Unassembled WGS sequence"/>
</dbReference>
<protein>
    <submittedName>
        <fullName evidence="2">Reverse transcriptase zinc-binding domain</fullName>
    </submittedName>
</protein>
<keyword evidence="2" id="KW-0695">RNA-directed DNA polymerase</keyword>
<dbReference type="OrthoDB" id="1434423at2759"/>
<dbReference type="EMBL" id="MVGT01000335">
    <property type="protein sequence ID" value="OVA18981.1"/>
    <property type="molecule type" value="Genomic_DNA"/>
</dbReference>